<dbReference type="SUPFAM" id="SSF103473">
    <property type="entry name" value="MFS general substrate transporter"/>
    <property type="match status" value="1"/>
</dbReference>
<dbReference type="InterPro" id="IPR003663">
    <property type="entry name" value="Sugar/inositol_transpt"/>
</dbReference>
<dbReference type="GO" id="GO:0005351">
    <property type="term" value="F:carbohydrate:proton symporter activity"/>
    <property type="evidence" value="ECO:0007669"/>
    <property type="project" value="TreeGrafter"/>
</dbReference>
<comment type="similarity">
    <text evidence="2 7">Belongs to the major facilitator superfamily. Sugar transporter (TC 2.A.1.1) family.</text>
</comment>
<proteinExistence type="inferred from homology"/>
<protein>
    <recommendedName>
        <fullName evidence="9">Major facilitator superfamily (MFS) profile domain-containing protein</fullName>
    </recommendedName>
</protein>
<dbReference type="PANTHER" id="PTHR48022:SF15">
    <property type="entry name" value="ALPHA-GLUCOSIDE TRANSPORTER, PUTATIVE (AFU_ORTHOLOGUE AFUA_5G00500)-RELATED"/>
    <property type="match status" value="1"/>
</dbReference>
<feature type="transmembrane region" description="Helical" evidence="8">
    <location>
        <begin position="310"/>
        <end position="332"/>
    </location>
</feature>
<dbReference type="Pfam" id="PF00083">
    <property type="entry name" value="Sugar_tr"/>
    <property type="match status" value="1"/>
</dbReference>
<keyword evidence="4 8" id="KW-0812">Transmembrane</keyword>
<feature type="transmembrane region" description="Helical" evidence="8">
    <location>
        <begin position="441"/>
        <end position="464"/>
    </location>
</feature>
<evidence type="ECO:0000256" key="2">
    <source>
        <dbReference type="ARBA" id="ARBA00010992"/>
    </source>
</evidence>
<dbReference type="OrthoDB" id="6612291at2759"/>
<feature type="transmembrane region" description="Helical" evidence="8">
    <location>
        <begin position="51"/>
        <end position="76"/>
    </location>
</feature>
<dbReference type="InterPro" id="IPR020846">
    <property type="entry name" value="MFS_dom"/>
</dbReference>
<evidence type="ECO:0000313" key="10">
    <source>
        <dbReference type="EMBL" id="CAG9992962.1"/>
    </source>
</evidence>
<comment type="subcellular location">
    <subcellularLocation>
        <location evidence="1">Membrane</location>
        <topology evidence="1">Multi-pass membrane protein</topology>
    </subcellularLocation>
</comment>
<dbReference type="FunFam" id="1.20.1250.20:FF:000078">
    <property type="entry name" value="MFS maltose transporter, putative"/>
    <property type="match status" value="1"/>
</dbReference>
<dbReference type="InterPro" id="IPR036259">
    <property type="entry name" value="MFS_trans_sf"/>
</dbReference>
<feature type="transmembrane region" description="Helical" evidence="8">
    <location>
        <begin position="407"/>
        <end position="429"/>
    </location>
</feature>
<keyword evidence="5 8" id="KW-1133">Transmembrane helix</keyword>
<name>A0A9N9UNW2_9HYPO</name>
<feature type="transmembrane region" description="Helical" evidence="8">
    <location>
        <begin position="476"/>
        <end position="494"/>
    </location>
</feature>
<feature type="domain" description="Major facilitator superfamily (MFS) profile" evidence="9">
    <location>
        <begin position="53"/>
        <end position="498"/>
    </location>
</feature>
<feature type="transmembrane region" description="Helical" evidence="8">
    <location>
        <begin position="154"/>
        <end position="171"/>
    </location>
</feature>
<dbReference type="InterPro" id="IPR005828">
    <property type="entry name" value="MFS_sugar_transport-like"/>
</dbReference>
<evidence type="ECO:0000256" key="5">
    <source>
        <dbReference type="ARBA" id="ARBA00022989"/>
    </source>
</evidence>
<dbReference type="PROSITE" id="PS50850">
    <property type="entry name" value="MFS"/>
    <property type="match status" value="1"/>
</dbReference>
<reference evidence="11" key="1">
    <citation type="submission" date="2019-06" db="EMBL/GenBank/DDBJ databases">
        <authorList>
            <person name="Broberg M."/>
        </authorList>
    </citation>
    <scope>NUCLEOTIDE SEQUENCE [LARGE SCALE GENOMIC DNA]</scope>
</reference>
<evidence type="ECO:0000259" key="9">
    <source>
        <dbReference type="PROSITE" id="PS50850"/>
    </source>
</evidence>
<evidence type="ECO:0000256" key="8">
    <source>
        <dbReference type="SAM" id="Phobius"/>
    </source>
</evidence>
<reference evidence="10 11" key="2">
    <citation type="submission" date="2021-10" db="EMBL/GenBank/DDBJ databases">
        <authorList>
            <person name="Piombo E."/>
        </authorList>
    </citation>
    <scope>NUCLEOTIDE SEQUENCE [LARGE SCALE GENOMIC DNA]</scope>
</reference>
<dbReference type="Proteomes" id="UP000754883">
    <property type="component" value="Unassembled WGS sequence"/>
</dbReference>
<accession>A0A9N9UNW2</accession>
<dbReference type="PANTHER" id="PTHR48022">
    <property type="entry name" value="PLASTIDIC GLUCOSE TRANSPORTER 4"/>
    <property type="match status" value="1"/>
</dbReference>
<dbReference type="AlphaFoldDB" id="A0A9N9UNW2"/>
<dbReference type="InterPro" id="IPR005829">
    <property type="entry name" value="Sugar_transporter_CS"/>
</dbReference>
<dbReference type="Gene3D" id="1.20.1250.20">
    <property type="entry name" value="MFS general substrate transporter like domains"/>
    <property type="match status" value="1"/>
</dbReference>
<keyword evidence="11" id="KW-1185">Reference proteome</keyword>
<feature type="transmembrane region" description="Helical" evidence="8">
    <location>
        <begin position="183"/>
        <end position="203"/>
    </location>
</feature>
<evidence type="ECO:0000256" key="4">
    <source>
        <dbReference type="ARBA" id="ARBA00022692"/>
    </source>
</evidence>
<dbReference type="GO" id="GO:0016020">
    <property type="term" value="C:membrane"/>
    <property type="evidence" value="ECO:0007669"/>
    <property type="project" value="UniProtKB-SubCell"/>
</dbReference>
<dbReference type="EMBL" id="CABFNO020001508">
    <property type="protein sequence ID" value="CAG9992962.1"/>
    <property type="molecule type" value="Genomic_DNA"/>
</dbReference>
<keyword evidence="3 7" id="KW-0813">Transport</keyword>
<feature type="transmembrane region" description="Helical" evidence="8">
    <location>
        <begin position="344"/>
        <end position="366"/>
    </location>
</feature>
<dbReference type="PROSITE" id="PS00217">
    <property type="entry name" value="SUGAR_TRANSPORT_2"/>
    <property type="match status" value="1"/>
</dbReference>
<evidence type="ECO:0000256" key="6">
    <source>
        <dbReference type="ARBA" id="ARBA00023136"/>
    </source>
</evidence>
<evidence type="ECO:0000313" key="11">
    <source>
        <dbReference type="Proteomes" id="UP000754883"/>
    </source>
</evidence>
<organism evidence="10 11">
    <name type="scientific">Clonostachys byssicola</name>
    <dbReference type="NCBI Taxonomy" id="160290"/>
    <lineage>
        <taxon>Eukaryota</taxon>
        <taxon>Fungi</taxon>
        <taxon>Dikarya</taxon>
        <taxon>Ascomycota</taxon>
        <taxon>Pezizomycotina</taxon>
        <taxon>Sordariomycetes</taxon>
        <taxon>Hypocreomycetidae</taxon>
        <taxon>Hypocreales</taxon>
        <taxon>Bionectriaceae</taxon>
        <taxon>Clonostachys</taxon>
    </lineage>
</organism>
<gene>
    <name evidence="10" type="ORF">CBYS24578_00016843</name>
</gene>
<feature type="transmembrane region" description="Helical" evidence="8">
    <location>
        <begin position="375"/>
        <end position="395"/>
    </location>
</feature>
<comment type="caution">
    <text evidence="10">The sequence shown here is derived from an EMBL/GenBank/DDBJ whole genome shotgun (WGS) entry which is preliminary data.</text>
</comment>
<feature type="transmembrane region" description="Helical" evidence="8">
    <location>
        <begin position="130"/>
        <end position="148"/>
    </location>
</feature>
<sequence>MAAVADTKMLELQPKASEQEASKMSIAVDEDANSLTWTQQFGELKKSWHSAWACFSCASIAILIGYDLNLIGSIIANTEFTESFGEYDTSLSVWTLPANRQLAWTICQFVSAMLGAFTVGMISDKWGRKLCGFITVFLTILGTIIELVAPNWGVWALAKVIFGLAMGFMQGNTQTYVSELAPLRIRGFMLSLFQLWIVFGSFLSACVLEGTSNIEGPWSWKAAVVSQLGIGAIVGSLFFFFVPESPYYLASRGKTTEARDVLIRLRGKEEGFDADDDLQTIITTIDHERSNANESVSYLQCFKGVDRRRTLLACLPMVMQQFGGFPLCTNYMAYFLKQSGLEDAFLITVIASLLSIGAVMASFALIEKVGRRPQLLAGIALMIPCLLAITILGWYGGNTYAGGRALAAITIIWNILYFVSLGAIGWTIVGEISSTRLRAKTTSIATITNAICNLIWAVAIPYLVNAEEANLGPKAGVVFLGPAFILAIASFFVIPETKGKTFAELDYLFETRTPARKFSQRG</sequence>
<dbReference type="InterPro" id="IPR050360">
    <property type="entry name" value="MFS_Sugar_Transporters"/>
</dbReference>
<feature type="transmembrane region" description="Helical" evidence="8">
    <location>
        <begin position="223"/>
        <end position="242"/>
    </location>
</feature>
<evidence type="ECO:0000256" key="7">
    <source>
        <dbReference type="RuleBase" id="RU003346"/>
    </source>
</evidence>
<dbReference type="PROSITE" id="PS00216">
    <property type="entry name" value="SUGAR_TRANSPORT_1"/>
    <property type="match status" value="2"/>
</dbReference>
<evidence type="ECO:0000256" key="3">
    <source>
        <dbReference type="ARBA" id="ARBA00022448"/>
    </source>
</evidence>
<dbReference type="NCBIfam" id="TIGR00879">
    <property type="entry name" value="SP"/>
    <property type="match status" value="1"/>
</dbReference>
<evidence type="ECO:0000256" key="1">
    <source>
        <dbReference type="ARBA" id="ARBA00004141"/>
    </source>
</evidence>
<feature type="transmembrane region" description="Helical" evidence="8">
    <location>
        <begin position="102"/>
        <end position="123"/>
    </location>
</feature>
<keyword evidence="6 8" id="KW-0472">Membrane</keyword>